<dbReference type="KEGG" id="cid:P73_3557"/>
<protein>
    <recommendedName>
        <fullName evidence="2">Integrase catalytic domain-containing protein</fullName>
    </recommendedName>
</protein>
<organism evidence="3 4">
    <name type="scientific">Celeribacter indicus</name>
    <dbReference type="NCBI Taxonomy" id="1208324"/>
    <lineage>
        <taxon>Bacteria</taxon>
        <taxon>Pseudomonadati</taxon>
        <taxon>Pseudomonadota</taxon>
        <taxon>Alphaproteobacteria</taxon>
        <taxon>Rhodobacterales</taxon>
        <taxon>Roseobacteraceae</taxon>
        <taxon>Celeribacter</taxon>
    </lineage>
</organism>
<dbReference type="EMBL" id="CP004393">
    <property type="protein sequence ID" value="AJE48272.1"/>
    <property type="molecule type" value="Genomic_DNA"/>
</dbReference>
<dbReference type="InterPro" id="IPR036397">
    <property type="entry name" value="RNaseH_sf"/>
</dbReference>
<dbReference type="OrthoDB" id="5287589at2"/>
<dbReference type="InterPro" id="IPR012337">
    <property type="entry name" value="RNaseH-like_sf"/>
</dbReference>
<evidence type="ECO:0000256" key="1">
    <source>
        <dbReference type="SAM" id="MobiDB-lite"/>
    </source>
</evidence>
<evidence type="ECO:0000259" key="2">
    <source>
        <dbReference type="PROSITE" id="PS50994"/>
    </source>
</evidence>
<name>A0A0B5E7K5_9RHOB</name>
<dbReference type="SUPFAM" id="SSF53098">
    <property type="entry name" value="Ribonuclease H-like"/>
    <property type="match status" value="1"/>
</dbReference>
<dbReference type="GO" id="GO:0003676">
    <property type="term" value="F:nucleic acid binding"/>
    <property type="evidence" value="ECO:0007669"/>
    <property type="project" value="InterPro"/>
</dbReference>
<dbReference type="STRING" id="1208324.P73_3557"/>
<keyword evidence="4" id="KW-1185">Reference proteome</keyword>
<accession>A0A0B5E7K5</accession>
<dbReference type="RefSeq" id="WP_043870636.1">
    <property type="nucleotide sequence ID" value="NZ_CP004393.1"/>
</dbReference>
<feature type="region of interest" description="Disordered" evidence="1">
    <location>
        <begin position="711"/>
        <end position="757"/>
    </location>
</feature>
<dbReference type="Proteomes" id="UP000031521">
    <property type="component" value="Chromosome"/>
</dbReference>
<gene>
    <name evidence="3" type="ORF">P73_3557</name>
</gene>
<feature type="domain" description="Integrase catalytic" evidence="2">
    <location>
        <begin position="317"/>
        <end position="521"/>
    </location>
</feature>
<dbReference type="InterPro" id="IPR001584">
    <property type="entry name" value="Integrase_cat-core"/>
</dbReference>
<dbReference type="GO" id="GO:0015074">
    <property type="term" value="P:DNA integration"/>
    <property type="evidence" value="ECO:0007669"/>
    <property type="project" value="InterPro"/>
</dbReference>
<dbReference type="Gene3D" id="3.30.420.10">
    <property type="entry name" value="Ribonuclease H-like superfamily/Ribonuclease H"/>
    <property type="match status" value="1"/>
</dbReference>
<reference evidence="3 4" key="1">
    <citation type="journal article" date="2014" name="Int. J. Syst. Evol. Microbiol.">
        <title>Celeribacter indicus sp. nov., a polycyclic aromatic hydrocarbon-degrading bacterium from deep-sea sediment and reclassification of Huaishuia halophila as Celeribacter halophilus comb. nov.</title>
        <authorList>
            <person name="Lai Q."/>
            <person name="Cao J."/>
            <person name="Yuan J."/>
            <person name="Li F."/>
            <person name="Shao Z."/>
        </authorList>
    </citation>
    <scope>NUCLEOTIDE SEQUENCE [LARGE SCALE GENOMIC DNA]</scope>
    <source>
        <strain evidence="3">P73</strain>
    </source>
</reference>
<sequence length="757" mass="84344">MTIAPRYNFEAGTEIVVQGRDLLLRKVGSQGYELADPMGGQMSILGFSSFVELMKSGAVTFAPSQLLPEGSAKLRLGGLSVAAQLSDEQQTYGRFHYAICRAIDELHCHRTIVEGDEDFRISIGALNDPANRKFLRPLVEAFFGERVHLGAATLKGGQQKSWFLYKGRTLKKYYGIYQGLQDGDDVIAGLATLDHLKGNETPRLPLRLKELMTEAWEEIGLDLKGPSVANVHGYLAALINRENRQRALNDLPALPVPSHQSVLRHRKELLTPTEYMVATKGERHARNKRGRGSSDVRALMIGEFCEMDECRASLITSAKAKGYWHTLSEDMKKAMEWADEEIRSRLSILVMIDVATRMPLAWVVSDQPKAEATMQLLRMATRDKTRERRIYGCEGEAMPAMGLGMVRNDNGTGLRNAEVKSALMGIASANTDVRTYASADKPYAERMFGTTESVLFKLLHGYTGRKAGELPGYDAKKSGVLDIDLLYEILTKFFIDEYPSLKHMGVGMSGRRPAEVYQELNETRETFRLLDEDLRRVHLGWPFKLQPNDEGVRVLEGLFYASDEFQAAREHHKGKVTVYIDPDDLSFATAVIPRDPKTYKLALQTTVFADLTASEFLELMTHYRRENPEVTTLYEDRIAKVRLERHDQLKKIGVERRLPRSYVTQAETCKKAKSLFAASRLVTTHVPLDTVAPGTLATAISGPGILPLGGASLIDHEPAEPSSTPAIPTRKSKPKAENPPSETPVRLGRPAQKGELS</sequence>
<evidence type="ECO:0000313" key="4">
    <source>
        <dbReference type="Proteomes" id="UP000031521"/>
    </source>
</evidence>
<dbReference type="AlphaFoldDB" id="A0A0B5E7K5"/>
<dbReference type="PROSITE" id="PS50994">
    <property type="entry name" value="INTEGRASE"/>
    <property type="match status" value="1"/>
</dbReference>
<evidence type="ECO:0000313" key="3">
    <source>
        <dbReference type="EMBL" id="AJE48272.1"/>
    </source>
</evidence>
<dbReference type="HOGENOM" id="CLU_367896_0_0_5"/>
<proteinExistence type="predicted"/>